<dbReference type="RefSeq" id="WP_157746700.1">
    <property type="nucleotide sequence ID" value="NZ_AP014946.1"/>
</dbReference>
<keyword evidence="6" id="KW-1185">Reference proteome</keyword>
<dbReference type="InterPro" id="IPR039422">
    <property type="entry name" value="MarR/SlyA-like"/>
</dbReference>
<dbReference type="PROSITE" id="PS50995">
    <property type="entry name" value="HTH_MARR_2"/>
    <property type="match status" value="1"/>
</dbReference>
<protein>
    <submittedName>
        <fullName evidence="5">Transcriptional regulator HosA</fullName>
    </submittedName>
</protein>
<dbReference type="PROSITE" id="PS01117">
    <property type="entry name" value="HTH_MARR_1"/>
    <property type="match status" value="1"/>
</dbReference>
<sequence>MYMHTMTETFLQAKNKVELPKTLTADAKAMIGQCVAGRARYLARSATQLLERELEGTGLTFPQFSLMGWIAAAKDDSIGALAHRTGLDQSTLSRNLRVLETQGLVEIASVADDQRKRLVWLTEAGARKLEAAIPAWQRGQAALAEKIDPRALEQMIGDVWQLHKSRTAEVEAPDA</sequence>
<evidence type="ECO:0000259" key="4">
    <source>
        <dbReference type="PROSITE" id="PS50995"/>
    </source>
</evidence>
<dbReference type="InterPro" id="IPR000835">
    <property type="entry name" value="HTH_MarR-typ"/>
</dbReference>
<accession>A0A0S3PS32</accession>
<evidence type="ECO:0000313" key="6">
    <source>
        <dbReference type="Proteomes" id="UP000236884"/>
    </source>
</evidence>
<dbReference type="Proteomes" id="UP000236884">
    <property type="component" value="Chromosome"/>
</dbReference>
<dbReference type="SUPFAM" id="SSF46785">
    <property type="entry name" value="Winged helix' DNA-binding domain"/>
    <property type="match status" value="1"/>
</dbReference>
<dbReference type="KEGG" id="vgo:GJW-30_1_01273"/>
<organism evidence="5 6">
    <name type="scientific">Variibacter gotjawalensis</name>
    <dbReference type="NCBI Taxonomy" id="1333996"/>
    <lineage>
        <taxon>Bacteria</taxon>
        <taxon>Pseudomonadati</taxon>
        <taxon>Pseudomonadota</taxon>
        <taxon>Alphaproteobacteria</taxon>
        <taxon>Hyphomicrobiales</taxon>
        <taxon>Nitrobacteraceae</taxon>
        <taxon>Variibacter</taxon>
    </lineage>
</organism>
<dbReference type="PANTHER" id="PTHR33164">
    <property type="entry name" value="TRANSCRIPTIONAL REGULATOR, MARR FAMILY"/>
    <property type="match status" value="1"/>
</dbReference>
<dbReference type="SMART" id="SM00347">
    <property type="entry name" value="HTH_MARR"/>
    <property type="match status" value="1"/>
</dbReference>
<dbReference type="InterPro" id="IPR011991">
    <property type="entry name" value="ArsR-like_HTH"/>
</dbReference>
<proteinExistence type="predicted"/>
<dbReference type="InterPro" id="IPR036390">
    <property type="entry name" value="WH_DNA-bd_sf"/>
</dbReference>
<evidence type="ECO:0000256" key="3">
    <source>
        <dbReference type="ARBA" id="ARBA00023163"/>
    </source>
</evidence>
<keyword evidence="2" id="KW-0238">DNA-binding</keyword>
<evidence type="ECO:0000256" key="2">
    <source>
        <dbReference type="ARBA" id="ARBA00023125"/>
    </source>
</evidence>
<keyword evidence="1" id="KW-0805">Transcription regulation</keyword>
<dbReference type="GO" id="GO:0006950">
    <property type="term" value="P:response to stress"/>
    <property type="evidence" value="ECO:0007669"/>
    <property type="project" value="TreeGrafter"/>
</dbReference>
<dbReference type="EMBL" id="AP014946">
    <property type="protein sequence ID" value="BAT58746.1"/>
    <property type="molecule type" value="Genomic_DNA"/>
</dbReference>
<reference evidence="5 6" key="1">
    <citation type="submission" date="2015-08" db="EMBL/GenBank/DDBJ databases">
        <title>Investigation of the bacterial diversity of lava forest soil.</title>
        <authorList>
            <person name="Lee J.S."/>
        </authorList>
    </citation>
    <scope>NUCLEOTIDE SEQUENCE [LARGE SCALE GENOMIC DNA]</scope>
    <source>
        <strain evidence="5 6">GJW-30</strain>
    </source>
</reference>
<evidence type="ECO:0000313" key="5">
    <source>
        <dbReference type="EMBL" id="BAT58746.1"/>
    </source>
</evidence>
<name>A0A0S3PS32_9BRAD</name>
<dbReference type="GO" id="GO:0003700">
    <property type="term" value="F:DNA-binding transcription factor activity"/>
    <property type="evidence" value="ECO:0007669"/>
    <property type="project" value="InterPro"/>
</dbReference>
<feature type="domain" description="HTH marR-type" evidence="4">
    <location>
        <begin position="16"/>
        <end position="161"/>
    </location>
</feature>
<dbReference type="AlphaFoldDB" id="A0A0S3PS32"/>
<dbReference type="PANTHER" id="PTHR33164:SF105">
    <property type="entry name" value="TRANSCRIPTIONAL REPRESSOR PROTEIN-RELATED"/>
    <property type="match status" value="1"/>
</dbReference>
<dbReference type="Pfam" id="PF12802">
    <property type="entry name" value="MarR_2"/>
    <property type="match status" value="1"/>
</dbReference>
<keyword evidence="3" id="KW-0804">Transcription</keyword>
<dbReference type="GO" id="GO:0003677">
    <property type="term" value="F:DNA binding"/>
    <property type="evidence" value="ECO:0007669"/>
    <property type="project" value="UniProtKB-KW"/>
</dbReference>
<dbReference type="CDD" id="cd00090">
    <property type="entry name" value="HTH_ARSR"/>
    <property type="match status" value="1"/>
</dbReference>
<dbReference type="InterPro" id="IPR023187">
    <property type="entry name" value="Tscrpt_reg_MarR-type_CS"/>
</dbReference>
<gene>
    <name evidence="5" type="primary">hosA_1</name>
    <name evidence="5" type="ORF">GJW-30_1_01273</name>
</gene>
<dbReference type="InterPro" id="IPR036388">
    <property type="entry name" value="WH-like_DNA-bd_sf"/>
</dbReference>
<dbReference type="Gene3D" id="1.10.10.10">
    <property type="entry name" value="Winged helix-like DNA-binding domain superfamily/Winged helix DNA-binding domain"/>
    <property type="match status" value="1"/>
</dbReference>
<evidence type="ECO:0000256" key="1">
    <source>
        <dbReference type="ARBA" id="ARBA00023015"/>
    </source>
</evidence>